<dbReference type="Pfam" id="PF00722">
    <property type="entry name" value="Glyco_hydro_16"/>
    <property type="match status" value="1"/>
</dbReference>
<evidence type="ECO:0000313" key="4">
    <source>
        <dbReference type="EMBL" id="RQP22204.1"/>
    </source>
</evidence>
<comment type="caution">
    <text evidence="4">The sequence shown here is derived from an EMBL/GenBank/DDBJ whole genome shotgun (WGS) entry which is preliminary data.</text>
</comment>
<dbReference type="InterPro" id="IPR013320">
    <property type="entry name" value="ConA-like_dom_sf"/>
</dbReference>
<reference evidence="4 5" key="2">
    <citation type="submission" date="2018-12" db="EMBL/GenBank/DDBJ databases">
        <title>Rhizobacter gummiphilus sp. nov., a rubber-degrading bacterium isolated from the soil of a botanical garden in Japan.</title>
        <authorList>
            <person name="Shunsuke S.S."/>
        </authorList>
    </citation>
    <scope>NUCLEOTIDE SEQUENCE [LARGE SCALE GENOMIC DNA]</scope>
    <source>
        <strain evidence="4 5">S-16</strain>
    </source>
</reference>
<comment type="similarity">
    <text evidence="1">Belongs to the glycosyl hydrolase 16 family.</text>
</comment>
<keyword evidence="5" id="KW-1185">Reference proteome</keyword>
<reference evidence="4 5" key="1">
    <citation type="submission" date="2018-08" db="EMBL/GenBank/DDBJ databases">
        <authorList>
            <person name="Khan S.A."/>
            <person name="Jeon C.O."/>
            <person name="Chun B.H."/>
            <person name="Jeong S.E."/>
        </authorList>
    </citation>
    <scope>NUCLEOTIDE SEQUENCE [LARGE SCALE GENOMIC DNA]</scope>
    <source>
        <strain evidence="4 5">S-16</strain>
    </source>
</reference>
<feature type="signal peptide" evidence="2">
    <location>
        <begin position="1"/>
        <end position="22"/>
    </location>
</feature>
<dbReference type="PROSITE" id="PS51257">
    <property type="entry name" value="PROKAR_LIPOPROTEIN"/>
    <property type="match status" value="1"/>
</dbReference>
<protein>
    <submittedName>
        <fullName evidence="4">Glycoside hydrolase family 16 protein</fullName>
    </submittedName>
</protein>
<organism evidence="4 5">
    <name type="scientific">Piscinibacter terrae</name>
    <dbReference type="NCBI Taxonomy" id="2496871"/>
    <lineage>
        <taxon>Bacteria</taxon>
        <taxon>Pseudomonadati</taxon>
        <taxon>Pseudomonadota</taxon>
        <taxon>Betaproteobacteria</taxon>
        <taxon>Burkholderiales</taxon>
        <taxon>Sphaerotilaceae</taxon>
        <taxon>Piscinibacter</taxon>
    </lineage>
</organism>
<evidence type="ECO:0000256" key="2">
    <source>
        <dbReference type="SAM" id="SignalP"/>
    </source>
</evidence>
<dbReference type="EMBL" id="QUSW01000008">
    <property type="protein sequence ID" value="RQP22204.1"/>
    <property type="molecule type" value="Genomic_DNA"/>
</dbReference>
<keyword evidence="4" id="KW-0378">Hydrolase</keyword>
<dbReference type="InterPro" id="IPR000757">
    <property type="entry name" value="Beta-glucanase-like"/>
</dbReference>
<sequence>MQHFRAARSAVLGCAMLGSLLAAGCGGGSNAVNDAAISNASAQTDGVARAAAYTVDTTELIQNGLFKDGLNGWKVEDAALVPSELRSNSQALNIGWKTTQTFAPTALIAGRSYTLFVRARNDRAGGTTTLSMRFKRPQYSEVFRTYSATITASTYQDYRIEFTAPAYTAMADMVITTNGARAIVDGVSMKMRSAIPMTEPIANSIGSYVPAGYTLAFNDEFNGNTLNRNKWFTRYIYAGGTQDKLNDEKQRYRDNGNHVVANGVLSLVANKVSSTDPDGINYESGMIRSDWTSRYGYYEARVKMPGGVGVWPAFWLNSDVGTDGRLGWPPEIDIFEFVNNGVEDKLNMLHSNVVNQTGTASALTYTDAAFNTSWSDYVAPFNFNEGWHTVGAQWDPTSVTVYVDGLKIYTRSYQWNYNDGTLAGPAHILLNFAVGGSWAGRHGIDDAAFPQALQIDWVRAYTKN</sequence>
<proteinExistence type="inferred from homology"/>
<keyword evidence="2" id="KW-0732">Signal</keyword>
<dbReference type="RefSeq" id="WP_124543050.1">
    <property type="nucleotide sequence ID" value="NZ_QUSW01000008.1"/>
</dbReference>
<dbReference type="SUPFAM" id="SSF49899">
    <property type="entry name" value="Concanavalin A-like lectins/glucanases"/>
    <property type="match status" value="1"/>
</dbReference>
<dbReference type="OrthoDB" id="9809583at2"/>
<evidence type="ECO:0000313" key="5">
    <source>
        <dbReference type="Proteomes" id="UP000267464"/>
    </source>
</evidence>
<feature type="domain" description="GH16" evidence="3">
    <location>
        <begin position="202"/>
        <end position="464"/>
    </location>
</feature>
<dbReference type="PANTHER" id="PTHR10963:SF55">
    <property type="entry name" value="GLYCOSIDE HYDROLASE FAMILY 16 PROTEIN"/>
    <property type="match status" value="1"/>
</dbReference>
<feature type="chain" id="PRO_5018157144" evidence="2">
    <location>
        <begin position="23"/>
        <end position="464"/>
    </location>
</feature>
<accession>A0A3N7HJG3</accession>
<dbReference type="PROSITE" id="PS51762">
    <property type="entry name" value="GH16_2"/>
    <property type="match status" value="1"/>
</dbReference>
<dbReference type="CDD" id="cd08023">
    <property type="entry name" value="GH16_laminarinase_like"/>
    <property type="match status" value="1"/>
</dbReference>
<dbReference type="InterPro" id="IPR008979">
    <property type="entry name" value="Galactose-bd-like_sf"/>
</dbReference>
<dbReference type="SUPFAM" id="SSF49785">
    <property type="entry name" value="Galactose-binding domain-like"/>
    <property type="match status" value="1"/>
</dbReference>
<dbReference type="Gene3D" id="2.60.120.260">
    <property type="entry name" value="Galactose-binding domain-like"/>
    <property type="match status" value="1"/>
</dbReference>
<dbReference type="GO" id="GO:0005975">
    <property type="term" value="P:carbohydrate metabolic process"/>
    <property type="evidence" value="ECO:0007669"/>
    <property type="project" value="InterPro"/>
</dbReference>
<gene>
    <name evidence="4" type="ORF">DZC73_24725</name>
</gene>
<dbReference type="InterPro" id="IPR050546">
    <property type="entry name" value="Glycosyl_Hydrlase_16"/>
</dbReference>
<dbReference type="Proteomes" id="UP000267464">
    <property type="component" value="Unassembled WGS sequence"/>
</dbReference>
<evidence type="ECO:0000259" key="3">
    <source>
        <dbReference type="PROSITE" id="PS51762"/>
    </source>
</evidence>
<dbReference type="AlphaFoldDB" id="A0A3N7HJG3"/>
<dbReference type="GO" id="GO:0004553">
    <property type="term" value="F:hydrolase activity, hydrolyzing O-glycosyl compounds"/>
    <property type="evidence" value="ECO:0007669"/>
    <property type="project" value="InterPro"/>
</dbReference>
<dbReference type="PANTHER" id="PTHR10963">
    <property type="entry name" value="GLYCOSYL HYDROLASE-RELATED"/>
    <property type="match status" value="1"/>
</dbReference>
<evidence type="ECO:0000256" key="1">
    <source>
        <dbReference type="ARBA" id="ARBA00006865"/>
    </source>
</evidence>
<dbReference type="Gene3D" id="2.60.120.200">
    <property type="match status" value="1"/>
</dbReference>
<name>A0A3N7HJG3_9BURK</name>